<accession>A0A6H1ZGZ1</accession>
<evidence type="ECO:0000313" key="2">
    <source>
        <dbReference type="EMBL" id="QJA67137.1"/>
    </source>
</evidence>
<gene>
    <name evidence="3" type="ORF">MM415A00172_0047</name>
    <name evidence="2" type="ORF">MM415B00296_0043</name>
    <name evidence="1" type="ORF">TM448A00615_0022</name>
    <name evidence="4" type="ORF">TM448B02627_0003</name>
</gene>
<dbReference type="EMBL" id="MT142533">
    <property type="protein sequence ID" value="QJA84703.1"/>
    <property type="molecule type" value="Genomic_DNA"/>
</dbReference>
<organism evidence="1">
    <name type="scientific">viral metagenome</name>
    <dbReference type="NCBI Taxonomy" id="1070528"/>
    <lineage>
        <taxon>unclassified sequences</taxon>
        <taxon>metagenomes</taxon>
        <taxon>organismal metagenomes</taxon>
    </lineage>
</organism>
<dbReference type="EMBL" id="MT144034">
    <property type="protein sequence ID" value="QJA47183.1"/>
    <property type="molecule type" value="Genomic_DNA"/>
</dbReference>
<dbReference type="EMBL" id="MT144931">
    <property type="protein sequence ID" value="QJI01540.1"/>
    <property type="molecule type" value="Genomic_DNA"/>
</dbReference>
<name>A0A6H1ZGZ1_9ZZZZ</name>
<evidence type="ECO:0000313" key="1">
    <source>
        <dbReference type="EMBL" id="QJA47183.1"/>
    </source>
</evidence>
<reference evidence="1" key="1">
    <citation type="submission" date="2020-03" db="EMBL/GenBank/DDBJ databases">
        <title>The deep terrestrial virosphere.</title>
        <authorList>
            <person name="Holmfeldt K."/>
            <person name="Nilsson E."/>
            <person name="Simone D."/>
            <person name="Lopez-Fernandez M."/>
            <person name="Wu X."/>
            <person name="de Brujin I."/>
            <person name="Lundin D."/>
            <person name="Andersson A."/>
            <person name="Bertilsson S."/>
            <person name="Dopson M."/>
        </authorList>
    </citation>
    <scope>NUCLEOTIDE SEQUENCE</scope>
    <source>
        <strain evidence="3">MM415A00172</strain>
        <strain evidence="2">MM415B00296</strain>
        <strain evidence="1">TM448A00615</strain>
        <strain evidence="4">TM448B02627</strain>
    </source>
</reference>
<dbReference type="EMBL" id="MT141566">
    <property type="protein sequence ID" value="QJA67137.1"/>
    <property type="molecule type" value="Genomic_DNA"/>
</dbReference>
<sequence length="73" mass="8175">MNPQSVGTLSLMEVSHLEGILQVQYATTMSSMKVGAAIFTLKVHRNYSLEHTLCSVIERRRRNEAKIISNKGV</sequence>
<evidence type="ECO:0000313" key="3">
    <source>
        <dbReference type="EMBL" id="QJA84703.1"/>
    </source>
</evidence>
<protein>
    <submittedName>
        <fullName evidence="1">Uncharacterized protein</fullName>
    </submittedName>
</protein>
<proteinExistence type="predicted"/>
<dbReference type="AlphaFoldDB" id="A0A6H1ZGZ1"/>
<evidence type="ECO:0000313" key="4">
    <source>
        <dbReference type="EMBL" id="QJI01540.1"/>
    </source>
</evidence>